<feature type="domain" description="DUF403" evidence="1">
    <location>
        <begin position="512"/>
        <end position="794"/>
    </location>
</feature>
<dbReference type="RefSeq" id="WP_127763010.1">
    <property type="nucleotide sequence ID" value="NZ_SADE01000001.1"/>
</dbReference>
<dbReference type="Pfam" id="PF04168">
    <property type="entry name" value="Alpha-E"/>
    <property type="match status" value="1"/>
</dbReference>
<dbReference type="InterPro" id="IPR025841">
    <property type="entry name" value="CP_ATPgrasp_2"/>
</dbReference>
<evidence type="ECO:0000259" key="1">
    <source>
        <dbReference type="Pfam" id="PF04168"/>
    </source>
</evidence>
<gene>
    <name evidence="3" type="ORF">EOI86_00035</name>
</gene>
<comment type="caution">
    <text evidence="3">The sequence shown here is derived from an EMBL/GenBank/DDBJ whole genome shotgun (WGS) entry which is preliminary data.</text>
</comment>
<dbReference type="Gene3D" id="3.40.50.11290">
    <property type="match status" value="1"/>
</dbReference>
<dbReference type="SUPFAM" id="SSF56059">
    <property type="entry name" value="Glutathione synthetase ATP-binding domain-like"/>
    <property type="match status" value="1"/>
</dbReference>
<dbReference type="PANTHER" id="PTHR34595:SF2">
    <property type="entry name" value="BLR2978 PROTEIN"/>
    <property type="match status" value="1"/>
</dbReference>
<evidence type="ECO:0000313" key="3">
    <source>
        <dbReference type="EMBL" id="RVU37734.1"/>
    </source>
</evidence>
<accession>A0A3S2W5L0</accession>
<proteinExistence type="predicted"/>
<evidence type="ECO:0000313" key="4">
    <source>
        <dbReference type="Proteomes" id="UP000287447"/>
    </source>
</evidence>
<dbReference type="InterPro" id="IPR007296">
    <property type="entry name" value="DUF403"/>
</dbReference>
<keyword evidence="4" id="KW-1185">Reference proteome</keyword>
<protein>
    <submittedName>
        <fullName evidence="3">Uncharacterized protein</fullName>
    </submittedName>
</protein>
<dbReference type="PANTHER" id="PTHR34595">
    <property type="entry name" value="BLR5612 PROTEIN"/>
    <property type="match status" value="1"/>
</dbReference>
<dbReference type="InterPro" id="IPR051680">
    <property type="entry name" value="ATP-dep_Glu-Cys_Ligase-2"/>
</dbReference>
<dbReference type="OrthoDB" id="9804079at2"/>
<feature type="domain" description="Circularly permuted ATP-grasp type 2" evidence="2">
    <location>
        <begin position="85"/>
        <end position="463"/>
    </location>
</feature>
<sequence length="795" mass="88225">MIDPLDQLLANYQPPDGVADELYFPDGRVRPVWRNFLNHVSGQSTDEILNRFGRGDQYLRDAGVFYRQYGADESIERTWPLSHIPVLIDGDEWQWISEGLVQRADLLEEVCADLYGANRLVADGHLPASLIASSREWLRPMVGVTPRSGNFLHFLAFEIGRGPDGTWWVLGDRTQAPSGAGFALENRVATSLAFADYFREANIERFAGFFRQFRRTLRELSDDAFDQATIMTPGPMNDTYFEHTYIARYLGMNLLEGEDLVVEGGQVMMRTVEGPKPISVIWRRLDAAFADPLELEEKSRLGTPGLVNAIRNGNVSMINALGAGVLEMRAFLAFMPRICEHLRGESLKIPNVATWWCGQPTEHAHVLQNYDRMMVSWARSISLPFEVDGETAIAGRFTNGSDMPVEDWINARGPDLVGQEAVKLSTSPAFVDGQIVARPMSLRVFMLRTGNGWQVMPGGYARIGRTDDPTALTMQHGGSVSDVWVMRDHPVSKEGVLDGKQKPYLRAQPGLLPSRAADNLFWLGRYVERAEFVIRMLRAYHVRLAETSDTNSALLQSLSGFLQSYGVDPTLNGPISSGTAGLGEILNNAMSAAGKIRDRFSTDGWAALHDVANTAYDGFPPGMETANQMGVLLRKLSGFSGLVHENMYRFAGWRFLTIGRSLERAYGILAMVAILADENAPEGALDLAIEIGDSVMTHRRRYAITSTHESVVDLLALDEMNPRSAFYHLTEVKRQVDYLPGANTNGQMSELSKSILKAHTALAVETADRLSSAQASQHAGQISDLSELISQHYFR</sequence>
<evidence type="ECO:0000259" key="2">
    <source>
        <dbReference type="Pfam" id="PF14403"/>
    </source>
</evidence>
<organism evidence="3 4">
    <name type="scientific">Hwanghaeella grinnelliae</name>
    <dbReference type="NCBI Taxonomy" id="2500179"/>
    <lineage>
        <taxon>Bacteria</taxon>
        <taxon>Pseudomonadati</taxon>
        <taxon>Pseudomonadota</taxon>
        <taxon>Alphaproteobacteria</taxon>
        <taxon>Rhodospirillales</taxon>
        <taxon>Rhodospirillaceae</taxon>
        <taxon>Hwanghaeella</taxon>
    </lineage>
</organism>
<dbReference type="Proteomes" id="UP000287447">
    <property type="component" value="Unassembled WGS sequence"/>
</dbReference>
<name>A0A3S2W5L0_9PROT</name>
<reference evidence="4" key="1">
    <citation type="submission" date="2019-01" db="EMBL/GenBank/DDBJ databases">
        <title>Gri0909 isolated from a small marine red alga.</title>
        <authorList>
            <person name="Kim J."/>
            <person name="Jeong S.E."/>
            <person name="Jeon C.O."/>
        </authorList>
    </citation>
    <scope>NUCLEOTIDE SEQUENCE [LARGE SCALE GENOMIC DNA]</scope>
    <source>
        <strain evidence="4">Gri0909</strain>
    </source>
</reference>
<dbReference type="Pfam" id="PF14403">
    <property type="entry name" value="CP_ATPgrasp_2"/>
    <property type="match status" value="1"/>
</dbReference>
<dbReference type="EMBL" id="SADE01000001">
    <property type="protein sequence ID" value="RVU37734.1"/>
    <property type="molecule type" value="Genomic_DNA"/>
</dbReference>
<dbReference type="AlphaFoldDB" id="A0A3S2W5L0"/>